<feature type="transmembrane region" description="Helical" evidence="1">
    <location>
        <begin position="122"/>
        <end position="140"/>
    </location>
</feature>
<sequence>MVKTNSIGIIRKMYDWLMQWAATPYAGVVLFFWALAESSFFPIPPDAFLIALVLGARQKALRFAIIASVASVIGGIIGYGIGHWLWWDGSDAYSRLALFFFNNVPGFNEHQFLNVRELYEKWNFWVVFTAGFTPIPYKVITVSAGAFKINFPIFLIASGISRAARFFLVSWLLWHFGEPIRKFIEKHLGWLSLAFVLLLIGGFILVKYSL</sequence>
<organism evidence="3 4">
    <name type="scientific">Caldithrix abyssi DSM 13497</name>
    <dbReference type="NCBI Taxonomy" id="880073"/>
    <lineage>
        <taxon>Bacteria</taxon>
        <taxon>Pseudomonadati</taxon>
        <taxon>Calditrichota</taxon>
        <taxon>Calditrichia</taxon>
        <taxon>Calditrichales</taxon>
        <taxon>Calditrichaceae</taxon>
        <taxon>Caldithrix</taxon>
    </lineage>
</organism>
<dbReference type="STRING" id="880073.Cabys_2152"/>
<evidence type="ECO:0000313" key="4">
    <source>
        <dbReference type="Proteomes" id="UP000004671"/>
    </source>
</evidence>
<dbReference type="PANTHER" id="PTHR42709">
    <property type="entry name" value="ALKALINE PHOSPHATASE LIKE PROTEIN"/>
    <property type="match status" value="1"/>
</dbReference>
<dbReference type="PANTHER" id="PTHR42709:SF11">
    <property type="entry name" value="DEDA FAMILY PROTEIN"/>
    <property type="match status" value="1"/>
</dbReference>
<reference evidence="3 4" key="1">
    <citation type="submission" date="2011-09" db="EMBL/GenBank/DDBJ databases">
        <title>The permanent draft genome of Caldithrix abyssi DSM 13497.</title>
        <authorList>
            <consortium name="US DOE Joint Genome Institute (JGI-PGF)"/>
            <person name="Lucas S."/>
            <person name="Han J."/>
            <person name="Lapidus A."/>
            <person name="Bruce D."/>
            <person name="Goodwin L."/>
            <person name="Pitluck S."/>
            <person name="Peters L."/>
            <person name="Kyrpides N."/>
            <person name="Mavromatis K."/>
            <person name="Ivanova N."/>
            <person name="Mikhailova N."/>
            <person name="Chertkov O."/>
            <person name="Detter J.C."/>
            <person name="Tapia R."/>
            <person name="Han C."/>
            <person name="Land M."/>
            <person name="Hauser L."/>
            <person name="Markowitz V."/>
            <person name="Cheng J.-F."/>
            <person name="Hugenholtz P."/>
            <person name="Woyke T."/>
            <person name="Wu D."/>
            <person name="Spring S."/>
            <person name="Brambilla E."/>
            <person name="Klenk H.-P."/>
            <person name="Eisen J.A."/>
        </authorList>
    </citation>
    <scope>NUCLEOTIDE SEQUENCE [LARGE SCALE GENOMIC DNA]</scope>
    <source>
        <strain evidence="3 4">DSM 13497</strain>
    </source>
</reference>
<dbReference type="EMBL" id="CM001402">
    <property type="protein sequence ID" value="EHO42862.1"/>
    <property type="molecule type" value="Genomic_DNA"/>
</dbReference>
<feature type="transmembrane region" description="Helical" evidence="1">
    <location>
        <begin position="152"/>
        <end position="176"/>
    </location>
</feature>
<feature type="transmembrane region" description="Helical" evidence="1">
    <location>
        <begin position="188"/>
        <end position="206"/>
    </location>
</feature>
<feature type="transmembrane region" description="Helical" evidence="1">
    <location>
        <begin position="63"/>
        <end position="86"/>
    </location>
</feature>
<keyword evidence="1" id="KW-0812">Transmembrane</keyword>
<dbReference type="Pfam" id="PF09335">
    <property type="entry name" value="VTT_dom"/>
    <property type="match status" value="1"/>
</dbReference>
<evidence type="ECO:0000313" key="3">
    <source>
        <dbReference type="EMBL" id="EHO42862.1"/>
    </source>
</evidence>
<feature type="transmembrane region" description="Helical" evidence="1">
    <location>
        <begin position="16"/>
        <end position="34"/>
    </location>
</feature>
<dbReference type="Proteomes" id="UP000004671">
    <property type="component" value="Chromosome"/>
</dbReference>
<evidence type="ECO:0000259" key="2">
    <source>
        <dbReference type="Pfam" id="PF09335"/>
    </source>
</evidence>
<proteinExistence type="predicted"/>
<name>H1XV29_CALAY</name>
<dbReference type="HOGENOM" id="CLU_098634_1_0_0"/>
<gene>
    <name evidence="3" type="ORF">Calab_3258</name>
</gene>
<accession>H1XV29</accession>
<keyword evidence="4" id="KW-1185">Reference proteome</keyword>
<dbReference type="PaxDb" id="880073-Calab_3258"/>
<dbReference type="GO" id="GO:0005886">
    <property type="term" value="C:plasma membrane"/>
    <property type="evidence" value="ECO:0007669"/>
    <property type="project" value="TreeGrafter"/>
</dbReference>
<feature type="domain" description="VTT" evidence="2">
    <location>
        <begin position="45"/>
        <end position="171"/>
    </location>
</feature>
<dbReference type="RefSeq" id="WP_006930233.1">
    <property type="nucleotide sequence ID" value="NZ_CM001402.1"/>
</dbReference>
<keyword evidence="1" id="KW-1133">Transmembrane helix</keyword>
<keyword evidence="1" id="KW-0472">Membrane</keyword>
<dbReference type="InterPro" id="IPR032816">
    <property type="entry name" value="VTT_dom"/>
</dbReference>
<evidence type="ECO:0000256" key="1">
    <source>
        <dbReference type="SAM" id="Phobius"/>
    </source>
</evidence>
<dbReference type="eggNOG" id="COG1238">
    <property type="taxonomic scope" value="Bacteria"/>
</dbReference>
<protein>
    <submittedName>
        <fullName evidence="3">SNARE associated protein</fullName>
    </submittedName>
</protein>
<dbReference type="InterPro" id="IPR051311">
    <property type="entry name" value="DedA_domain"/>
</dbReference>
<dbReference type="AlphaFoldDB" id="H1XV29"/>
<dbReference type="InParanoid" id="H1XV29"/>